<gene>
    <name evidence="1" type="ORF">LCGC14_1441940</name>
</gene>
<name>A0A0F9MMB7_9ZZZZ</name>
<protein>
    <submittedName>
        <fullName evidence="1">Uncharacterized protein</fullName>
    </submittedName>
</protein>
<comment type="caution">
    <text evidence="1">The sequence shown here is derived from an EMBL/GenBank/DDBJ whole genome shotgun (WGS) entry which is preliminary data.</text>
</comment>
<reference evidence="1" key="1">
    <citation type="journal article" date="2015" name="Nature">
        <title>Complex archaea that bridge the gap between prokaryotes and eukaryotes.</title>
        <authorList>
            <person name="Spang A."/>
            <person name="Saw J.H."/>
            <person name="Jorgensen S.L."/>
            <person name="Zaremba-Niedzwiedzka K."/>
            <person name="Martijn J."/>
            <person name="Lind A.E."/>
            <person name="van Eijk R."/>
            <person name="Schleper C."/>
            <person name="Guy L."/>
            <person name="Ettema T.J."/>
        </authorList>
    </citation>
    <scope>NUCLEOTIDE SEQUENCE</scope>
</reference>
<feature type="non-terminal residue" evidence="1">
    <location>
        <position position="24"/>
    </location>
</feature>
<sequence length="24" mass="2715">MAARRIADFHEQLAINKACTLGRE</sequence>
<accession>A0A0F9MMB7</accession>
<organism evidence="1">
    <name type="scientific">marine sediment metagenome</name>
    <dbReference type="NCBI Taxonomy" id="412755"/>
    <lineage>
        <taxon>unclassified sequences</taxon>
        <taxon>metagenomes</taxon>
        <taxon>ecological metagenomes</taxon>
    </lineage>
</organism>
<proteinExistence type="predicted"/>
<dbReference type="AlphaFoldDB" id="A0A0F9MMB7"/>
<evidence type="ECO:0000313" key="1">
    <source>
        <dbReference type="EMBL" id="KKM70322.1"/>
    </source>
</evidence>
<dbReference type="EMBL" id="LAZR01009840">
    <property type="protein sequence ID" value="KKM70322.1"/>
    <property type="molecule type" value="Genomic_DNA"/>
</dbReference>